<name>A0ABQ9XTK2_9EUKA</name>
<keyword evidence="2" id="KW-1185">Reference proteome</keyword>
<reference evidence="1 2" key="1">
    <citation type="journal article" date="2022" name="bioRxiv">
        <title>Genomics of Preaxostyla Flagellates Illuminates Evolutionary Transitions and the Path Towards Mitochondrial Loss.</title>
        <authorList>
            <person name="Novak L.V.F."/>
            <person name="Treitli S.C."/>
            <person name="Pyrih J."/>
            <person name="Halakuc P."/>
            <person name="Pipaliya S.V."/>
            <person name="Vacek V."/>
            <person name="Brzon O."/>
            <person name="Soukal P."/>
            <person name="Eme L."/>
            <person name="Dacks J.B."/>
            <person name="Karnkowska A."/>
            <person name="Elias M."/>
            <person name="Hampl V."/>
        </authorList>
    </citation>
    <scope>NUCLEOTIDE SEQUENCE [LARGE SCALE GENOMIC DNA]</scope>
    <source>
        <strain evidence="1">NAU3</strain>
        <tissue evidence="1">Gut</tissue>
    </source>
</reference>
<accession>A0ABQ9XTK2</accession>
<evidence type="ECO:0000313" key="2">
    <source>
        <dbReference type="Proteomes" id="UP001281761"/>
    </source>
</evidence>
<gene>
    <name evidence="1" type="ORF">BLNAU_10289</name>
</gene>
<dbReference type="EMBL" id="JARBJD010000074">
    <property type="protein sequence ID" value="KAK2954804.1"/>
    <property type="molecule type" value="Genomic_DNA"/>
</dbReference>
<evidence type="ECO:0000313" key="1">
    <source>
        <dbReference type="EMBL" id="KAK2954804.1"/>
    </source>
</evidence>
<proteinExistence type="predicted"/>
<dbReference type="Proteomes" id="UP001281761">
    <property type="component" value="Unassembled WGS sequence"/>
</dbReference>
<organism evidence="1 2">
    <name type="scientific">Blattamonas nauphoetae</name>
    <dbReference type="NCBI Taxonomy" id="2049346"/>
    <lineage>
        <taxon>Eukaryota</taxon>
        <taxon>Metamonada</taxon>
        <taxon>Preaxostyla</taxon>
        <taxon>Oxymonadida</taxon>
        <taxon>Blattamonas</taxon>
    </lineage>
</organism>
<dbReference type="SUPFAM" id="SSF51126">
    <property type="entry name" value="Pectin lyase-like"/>
    <property type="match status" value="1"/>
</dbReference>
<sequence length="2496" mass="268213">MAGCEIEVRDACLIGGTGPLFNFSGVTQTKTDDCSISTTLSSSLLLNTTSDSGCGSVDVKVGGCDFGSSESVSQKMIGSCVSHCTNHLYGTGIRDLNLGGSVLCSNTSFTHCTTQPTKHNTNKHYNRTQTIRDANYLHIYTQCTFRRCSGDGAIDIFRVSVDLEIVSCSFDLCWSGSAGGGVSFSHLDTQSSITVSSSSFVNGSSNQASAGGIYIHGVHALSISDCMFLECRTSKFGGAIFVGLWDAQDSTSGLSNCLFTSCSTSDPWEGYYGGGALYFSDCKSIRLDSLSFRGCRSGTMKGQDLFFNTSKPQEFPLPEVSTLTVSNCYSTSYPEWDRIYPTDLAPSFDFLQTPHDSVAILSLVAQQTTSTTAEIVVTLERAAEGSLLVLVSNTEGPPQTEEGKAPNIARLLLFSIQSLETGRCTASVGDTGLLQLPLEKYQLIDASLAAHDVWSYGVWVDARYPTFTSAECVLDESHTHANLNLNASNLEDVAFEFTLQNGRTHEANFSANKATIDLGVIGESSGWMENQLYVIMSGTKKDDSLAVSIPSPIYFKIPLAARLINIEVSELNEAKTEVTLSFSSRNLKANQDYEITFERRKGNEKVVMNVTTNNNGLLADQIMKLSPLNENGEEWKNSLRYGEEYEVIGVSVKIGEEDYPTLFSAILLKMPMEPVRITSALCTDDDPDRTVVTVKGSGFVYGEFYTVSVSGHPIGSPPSPPPSPHETSFVVTALSTEEARSSPLQLHPSEGRQLFFSYSYTITAITNGSETGIVESTPSFMTRSAPSQPSLVSISCRLKEGDAKTVEVSLSGSTIPDGEYRLILENKVSRKETVLKINIVNSEGKVEVEIFSSSSLEYGAEYEVLSLSSSSLRVALPTEATARSLEVPAPPRVTAVSCEISGEKKTHVKIVIFGENLPSESTLSVKVKEVDSGGSLIGSVIDLPDATTTSGDRTEPIEIELYEAISPCLKFGKTYQLTSLTISGTLAFILDDSVRFSVPREPVRITSALCTDDDPDRTVVTVKGSGFVYGEFYTVSVSGHPIGSPPSPPPSPHETSFVVTALSTEEARSSPLQLHPSEGRQLFFSYSYTITAITNGSETGIVESTPSFMTRSAPSQPSLVSISCRLKEGDAKTVEVSLSGSTIPDGEYRLILENKVSRKETVLKINIVNSEGKVEVEIFSSSSLEYGAEYEVLSLSSSSLRVALPTEATARSLEVPAPPRVTAVSCEISGEKKTHVKIVIFGENLPSESTLSVKVKEVDSGGSLIGSVIDLPDATTTSGDRTEPIEIELYEAISPCLKFGKTYQLTSLTISGTLAFILDDSVRFSVPREPVRITSALCTDDDPDRTVVTVKGSGFVYGEFYTVSVSGHPIGSPPSPPPSPHETSFVVTALSTEEARSSPLQLHPSEGRQLFFSYSYTITAITNGSETGIVESTPSFMTRSAPSQPSLVSISCRLKEGDAKTVEVSLSGSTIPDGEYRLILENKVSRKETVLKINIVNSEGKVEVEIFSSSSLEYGAEYEVLSLSSSSLRVALPTEATARSLEVPAPPRVTAVSCEISGEKKTHVKIVIFGENLPSESTLSVKVKEVDSGGSLIGSVIDLPDATTTSGDRTEPIEIELYEAISPCLKFGKTYQLTSLTISGTLAFILDDSVRFSVPREPVRITSALCTDDDPDRTVVTVKGSGFVYGEFYTVSVTSTLLSYSYTITAITNGSETGIVESTPSFMTRSAPSQPSLVSISCRLKEGDAKTVEVSLSGSTIPDGEYRLILENKVSRKETVLKINIVNSEGKVEVEIFSSSSLEYGAEYEVLSLSSSSLRVALPTEATARSLEVPAPPRVTAVSCEISGEKKTHVKIVIFGENLPSESTLSVKVKEVDSGGSLIGSVIDLPDATTTSGDRTEPIEIELYEAISPCLKFGKTYQLTSLTISGTLAFILDDSVRFSVPREPVRITSALCTDDDPDRTVVTVKGSGFVYGEFYTVSVSGHPNGSPPSPPPSPHETSFVVTALSTEEARSSPLQLHPAEGSKLKFSFSYSIVGISNGSMIGVVHYVVFDTQDDVKRDDALITKIEVVLASSLNTSMMVEMWGSKLPSGTVGMMTMNDSISFDVSFSSDTFGRSAVIELGVSGSLGFGEEYNITTLKDSNNQAIQIKETTFTTPQKPSKLSLCVCGKEEKSGLEMSGADPETCNGIKSAWNTATSLGILDTTMRIVDSADLFSPLIVTHRIPLNLLSFQIEPATLRASPSSSQQTSALVSVEEGGLCRFSFLTITTDLSVSTFKLVSAEKGTVVIRSCSIEGTGQSESNSEDMSICGWSGGLIELIEADTELTGVTMKEIGMGALWMRGGKLNITKSDFSLNGPSIPDFPSARQNIHCEGEGIITIHSLSEGDGTKNSPSAWLDVSECRMEGDEDIARSPLFVPTLNSAESTVETDKSGKQTAKVVGKTLIPCELSLEVFEWDSSKSVEGKSEIVDLSIATHWNETEIIIPFTESDVPELNRKMEW</sequence>
<comment type="caution">
    <text evidence="1">The sequence shown here is derived from an EMBL/GenBank/DDBJ whole genome shotgun (WGS) entry which is preliminary data.</text>
</comment>
<dbReference type="InterPro" id="IPR011050">
    <property type="entry name" value="Pectin_lyase_fold/virulence"/>
</dbReference>
<protein>
    <submittedName>
        <fullName evidence="1">Uncharacterized protein</fullName>
    </submittedName>
</protein>